<dbReference type="Proteomes" id="UP000684084">
    <property type="component" value="Unassembled WGS sequence"/>
</dbReference>
<evidence type="ECO:0000313" key="4">
    <source>
        <dbReference type="Proteomes" id="UP000684084"/>
    </source>
</evidence>
<sequence>MISTHTIPKNKWLVAMPNVSGIDPKRLTRERLLSELKKRNINVVNTAKRDELVKELELALANETETTQNDISGNQEDQNVVWNSFHEFPLESGWALKSKQKYGKKGGGKRISKRVWKLLEEYFLEGDVDKSKRFTAATMLENLRRKVEEGELDEEEIPKLQTIQGWISRYSAQHRQKMAEMSLIC</sequence>
<proteinExistence type="predicted"/>
<organism evidence="1 4">
    <name type="scientific">Rhizophagus irregularis</name>
    <dbReference type="NCBI Taxonomy" id="588596"/>
    <lineage>
        <taxon>Eukaryota</taxon>
        <taxon>Fungi</taxon>
        <taxon>Fungi incertae sedis</taxon>
        <taxon>Mucoromycota</taxon>
        <taxon>Glomeromycotina</taxon>
        <taxon>Glomeromycetes</taxon>
        <taxon>Glomerales</taxon>
        <taxon>Glomeraceae</taxon>
        <taxon>Rhizophagus</taxon>
    </lineage>
</organism>
<dbReference type="AlphaFoldDB" id="A0A916DZR2"/>
<evidence type="ECO:0000313" key="3">
    <source>
        <dbReference type="EMBL" id="CAB5356298.1"/>
    </source>
</evidence>
<accession>A0A916DZR2</accession>
<gene>
    <name evidence="1" type="ORF">CHRIB12_LOCUS2513</name>
    <name evidence="2" type="ORF">CHRIB12_LOCUS5861</name>
    <name evidence="3" type="ORF">CHRIB12_LOCUS6307</name>
</gene>
<evidence type="ECO:0000313" key="1">
    <source>
        <dbReference type="EMBL" id="CAB5325022.1"/>
    </source>
</evidence>
<dbReference type="VEuPathDB" id="FungiDB:RhiirFUN_026486"/>
<dbReference type="EMBL" id="CAGKOT010000009">
    <property type="protein sequence ID" value="CAB5354371.1"/>
    <property type="molecule type" value="Genomic_DNA"/>
</dbReference>
<dbReference type="EMBL" id="CAGKOT010000010">
    <property type="protein sequence ID" value="CAB5356298.1"/>
    <property type="molecule type" value="Genomic_DNA"/>
</dbReference>
<protein>
    <submittedName>
        <fullName evidence="1">Uncharacterized protein</fullName>
    </submittedName>
</protein>
<dbReference type="OrthoDB" id="2407788at2759"/>
<dbReference type="EMBL" id="CAGKOT010000003">
    <property type="protein sequence ID" value="CAB5325022.1"/>
    <property type="molecule type" value="Genomic_DNA"/>
</dbReference>
<name>A0A916DZR2_9GLOM</name>
<comment type="caution">
    <text evidence="1">The sequence shown here is derived from an EMBL/GenBank/DDBJ whole genome shotgun (WGS) entry which is preliminary data.</text>
</comment>
<evidence type="ECO:0000313" key="2">
    <source>
        <dbReference type="EMBL" id="CAB5354371.1"/>
    </source>
</evidence>
<reference evidence="1" key="1">
    <citation type="submission" date="2020-05" db="EMBL/GenBank/DDBJ databases">
        <authorList>
            <person name="Rincon C."/>
            <person name="Sanders R I."/>
            <person name="Robbins C."/>
            <person name="Chaturvedi A."/>
        </authorList>
    </citation>
    <scope>NUCLEOTIDE SEQUENCE</scope>
    <source>
        <strain evidence="1">CHB12</strain>
    </source>
</reference>